<protein>
    <submittedName>
        <fullName evidence="3">Type II toxin-antitoxin system RelE/ParE family toxin</fullName>
    </submittedName>
</protein>
<gene>
    <name evidence="3" type="ORF">CWS72_07975</name>
</gene>
<evidence type="ECO:0000256" key="2">
    <source>
        <dbReference type="SAM" id="MobiDB-lite"/>
    </source>
</evidence>
<dbReference type="OrthoDB" id="8369899at2"/>
<dbReference type="InterPro" id="IPR007712">
    <property type="entry name" value="RelE/ParE_toxin"/>
</dbReference>
<feature type="region of interest" description="Disordered" evidence="2">
    <location>
        <begin position="77"/>
        <end position="98"/>
    </location>
</feature>
<organism evidence="3 4">
    <name type="scientific">Telmatospirillum siberiense</name>
    <dbReference type="NCBI Taxonomy" id="382514"/>
    <lineage>
        <taxon>Bacteria</taxon>
        <taxon>Pseudomonadati</taxon>
        <taxon>Pseudomonadota</taxon>
        <taxon>Alphaproteobacteria</taxon>
        <taxon>Rhodospirillales</taxon>
        <taxon>Rhodospirillaceae</taxon>
        <taxon>Telmatospirillum</taxon>
    </lineage>
</organism>
<evidence type="ECO:0000313" key="4">
    <source>
        <dbReference type="Proteomes" id="UP000233293"/>
    </source>
</evidence>
<dbReference type="Proteomes" id="UP000233293">
    <property type="component" value="Unassembled WGS sequence"/>
</dbReference>
<dbReference type="EMBL" id="PIUM01000006">
    <property type="protein sequence ID" value="PKU25127.1"/>
    <property type="molecule type" value="Genomic_DNA"/>
</dbReference>
<proteinExistence type="predicted"/>
<sequence length="98" mass="11275">MPVELFRSPQAQRDLLDIYVVIGLDDPLAAERVYDRIETRTKELLDHPRLGPRCRDISPSARVLVEGPYLILYETHPDMDDGPVARDGNRGSMRRCER</sequence>
<accession>A0A2N3PXL1</accession>
<comment type="caution">
    <text evidence="3">The sequence shown here is derived from an EMBL/GenBank/DDBJ whole genome shotgun (WGS) entry which is preliminary data.</text>
</comment>
<keyword evidence="4" id="KW-1185">Reference proteome</keyword>
<evidence type="ECO:0000313" key="3">
    <source>
        <dbReference type="EMBL" id="PKU25127.1"/>
    </source>
</evidence>
<evidence type="ECO:0000256" key="1">
    <source>
        <dbReference type="ARBA" id="ARBA00022649"/>
    </source>
</evidence>
<dbReference type="Gene3D" id="3.30.2310.20">
    <property type="entry name" value="RelE-like"/>
    <property type="match status" value="1"/>
</dbReference>
<dbReference type="AlphaFoldDB" id="A0A2N3PXL1"/>
<name>A0A2N3PXL1_9PROT</name>
<dbReference type="Pfam" id="PF05016">
    <property type="entry name" value="ParE_toxin"/>
    <property type="match status" value="1"/>
</dbReference>
<keyword evidence="1" id="KW-1277">Toxin-antitoxin system</keyword>
<dbReference type="InterPro" id="IPR035093">
    <property type="entry name" value="RelE/ParE_toxin_dom_sf"/>
</dbReference>
<reference evidence="4" key="1">
    <citation type="submission" date="2017-12" db="EMBL/GenBank/DDBJ databases">
        <title>Draft genome sequence of Telmatospirillum siberiense 26-4b1T, an acidotolerant peatland alphaproteobacterium potentially involved in sulfur cycling.</title>
        <authorList>
            <person name="Hausmann B."/>
            <person name="Pjevac P."/>
            <person name="Schreck K."/>
            <person name="Herbold C.W."/>
            <person name="Daims H."/>
            <person name="Wagner M."/>
            <person name="Pester M."/>
            <person name="Loy A."/>
        </authorList>
    </citation>
    <scope>NUCLEOTIDE SEQUENCE [LARGE SCALE GENOMIC DNA]</scope>
    <source>
        <strain evidence="4">26-4b1</strain>
    </source>
</reference>